<dbReference type="KEGG" id="hor:Hore_02220"/>
<sequence>MIVVIDYGIGNLGSVVKAFKYLGVPVKLTASPDEIREADGIVLPGVGAFGHGVENLEKYNLKRVIRELIEEGKPFLGICLGMQLLFSGSEEAPGVRGLGIIKGIVQKFDPSNVGKIPHIGWNKVNIIKEDPLFYNLNTSPYLYFVHSFFARTSEGDNIIGETCYGKQRFVSVVRSNNAWEIQGHPEKSSRTGLKILQNFSEVVNRWK</sequence>
<organism evidence="13 14">
    <name type="scientific">Halothermothrix orenii (strain H 168 / OCM 544 / DSM 9562)</name>
    <dbReference type="NCBI Taxonomy" id="373903"/>
    <lineage>
        <taxon>Bacteria</taxon>
        <taxon>Bacillati</taxon>
        <taxon>Bacillota</taxon>
        <taxon>Clostridia</taxon>
        <taxon>Halanaerobiales</taxon>
        <taxon>Halothermotrichaceae</taxon>
        <taxon>Halothermothrix</taxon>
    </lineage>
</organism>
<comment type="catalytic activity">
    <reaction evidence="9 10">
        <text>L-glutamine + H2O = L-glutamate + NH4(+)</text>
        <dbReference type="Rhea" id="RHEA:15889"/>
        <dbReference type="ChEBI" id="CHEBI:15377"/>
        <dbReference type="ChEBI" id="CHEBI:28938"/>
        <dbReference type="ChEBI" id="CHEBI:29985"/>
        <dbReference type="ChEBI" id="CHEBI:58359"/>
        <dbReference type="EC" id="3.5.1.2"/>
    </reaction>
</comment>
<feature type="domain" description="Glutamine amidotransferase" evidence="12">
    <location>
        <begin position="3"/>
        <end position="199"/>
    </location>
</feature>
<evidence type="ECO:0000256" key="11">
    <source>
        <dbReference type="PIRSR" id="PIRSR000495-1"/>
    </source>
</evidence>
<comment type="function">
    <text evidence="10">IGPS catalyzes the conversion of PRFAR and glutamine to IGP, AICAR and glutamate. The HisH subunit catalyzes the hydrolysis of glutamine to glutamate and ammonia as part of the synthesis of IGP and AICAR. The resulting ammonia molecule is channeled to the active site of HisF.</text>
</comment>
<comment type="catalytic activity">
    <reaction evidence="8 10">
        <text>5-[(5-phospho-1-deoxy-D-ribulos-1-ylimino)methylamino]-1-(5-phospho-beta-D-ribosyl)imidazole-4-carboxamide + L-glutamine = D-erythro-1-(imidazol-4-yl)glycerol 3-phosphate + 5-amino-1-(5-phospho-beta-D-ribosyl)imidazole-4-carboxamide + L-glutamate + H(+)</text>
        <dbReference type="Rhea" id="RHEA:24793"/>
        <dbReference type="ChEBI" id="CHEBI:15378"/>
        <dbReference type="ChEBI" id="CHEBI:29985"/>
        <dbReference type="ChEBI" id="CHEBI:58278"/>
        <dbReference type="ChEBI" id="CHEBI:58359"/>
        <dbReference type="ChEBI" id="CHEBI:58475"/>
        <dbReference type="ChEBI" id="CHEBI:58525"/>
        <dbReference type="EC" id="4.3.2.10"/>
    </reaction>
</comment>
<evidence type="ECO:0000256" key="10">
    <source>
        <dbReference type="HAMAP-Rule" id="MF_00278"/>
    </source>
</evidence>
<dbReference type="GO" id="GO:0000105">
    <property type="term" value="P:L-histidine biosynthetic process"/>
    <property type="evidence" value="ECO:0007669"/>
    <property type="project" value="UniProtKB-UniRule"/>
</dbReference>
<evidence type="ECO:0000259" key="12">
    <source>
        <dbReference type="Pfam" id="PF00117"/>
    </source>
</evidence>
<evidence type="ECO:0000256" key="2">
    <source>
        <dbReference type="ARBA" id="ARBA00011152"/>
    </source>
</evidence>
<dbReference type="PROSITE" id="PS51273">
    <property type="entry name" value="GATASE_TYPE_1"/>
    <property type="match status" value="1"/>
</dbReference>
<dbReference type="InterPro" id="IPR010139">
    <property type="entry name" value="Imidazole-glycPsynth_HisH"/>
</dbReference>
<proteinExistence type="inferred from homology"/>
<dbReference type="UniPathway" id="UPA00031">
    <property type="reaction ID" value="UER00010"/>
</dbReference>
<name>B8D114_HALOH</name>
<dbReference type="EC" id="3.5.1.2" evidence="10"/>
<keyword evidence="4 10" id="KW-0378">Hydrolase</keyword>
<feature type="active site" description="Nucleophile" evidence="10 11">
    <location>
        <position position="79"/>
    </location>
</feature>
<dbReference type="RefSeq" id="WP_012635181.1">
    <property type="nucleotide sequence ID" value="NC_011899.1"/>
</dbReference>
<keyword evidence="13" id="KW-0328">Glycosyltransferase</keyword>
<dbReference type="HOGENOM" id="CLU_071837_2_2_9"/>
<dbReference type="CDD" id="cd01748">
    <property type="entry name" value="GATase1_IGP_Synthase"/>
    <property type="match status" value="1"/>
</dbReference>
<keyword evidence="5 10" id="KW-0315">Glutamine amidotransferase</keyword>
<evidence type="ECO:0000313" key="13">
    <source>
        <dbReference type="EMBL" id="ACL68983.1"/>
    </source>
</evidence>
<dbReference type="Proteomes" id="UP000000719">
    <property type="component" value="Chromosome"/>
</dbReference>
<dbReference type="HAMAP" id="MF_00278">
    <property type="entry name" value="HisH"/>
    <property type="match status" value="1"/>
</dbReference>
<evidence type="ECO:0000313" key="14">
    <source>
        <dbReference type="Proteomes" id="UP000000719"/>
    </source>
</evidence>
<keyword evidence="14" id="KW-1185">Reference proteome</keyword>
<dbReference type="GO" id="GO:0004359">
    <property type="term" value="F:glutaminase activity"/>
    <property type="evidence" value="ECO:0007669"/>
    <property type="project" value="UniProtKB-EC"/>
</dbReference>
<dbReference type="Gene3D" id="3.40.50.880">
    <property type="match status" value="1"/>
</dbReference>
<reference evidence="13 14" key="1">
    <citation type="journal article" date="2009" name="PLoS ONE">
        <title>Genome analysis of the anaerobic thermohalophilic bacterium Halothermothrix orenii.</title>
        <authorList>
            <person name="Mavromatis K."/>
            <person name="Ivanova N."/>
            <person name="Anderson I."/>
            <person name="Lykidis A."/>
            <person name="Hooper S.D."/>
            <person name="Sun H."/>
            <person name="Kunin V."/>
            <person name="Lapidus A."/>
            <person name="Hugenholtz P."/>
            <person name="Patel B."/>
            <person name="Kyrpides N.C."/>
        </authorList>
    </citation>
    <scope>NUCLEOTIDE SEQUENCE [LARGE SCALE GENOMIC DNA]</scope>
    <source>
        <strain evidence="14">H 168 / OCM 544 / DSM 9562</strain>
    </source>
</reference>
<dbReference type="eggNOG" id="COG0118">
    <property type="taxonomic scope" value="Bacteria"/>
</dbReference>
<accession>B8D114</accession>
<feature type="active site" evidence="10 11">
    <location>
        <position position="184"/>
    </location>
</feature>
<dbReference type="NCBIfam" id="TIGR01855">
    <property type="entry name" value="IMP_synth_hisH"/>
    <property type="match status" value="1"/>
</dbReference>
<keyword evidence="7 10" id="KW-0456">Lyase</keyword>
<evidence type="ECO:0000256" key="6">
    <source>
        <dbReference type="ARBA" id="ARBA00023102"/>
    </source>
</evidence>
<feature type="active site" evidence="10 11">
    <location>
        <position position="186"/>
    </location>
</feature>
<evidence type="ECO:0000256" key="4">
    <source>
        <dbReference type="ARBA" id="ARBA00022801"/>
    </source>
</evidence>
<evidence type="ECO:0000256" key="9">
    <source>
        <dbReference type="ARBA" id="ARBA00049534"/>
    </source>
</evidence>
<dbReference type="AlphaFoldDB" id="B8D114"/>
<comment type="subunit">
    <text evidence="2 10">Heterodimer of HisH and HisF.</text>
</comment>
<gene>
    <name evidence="10" type="primary">hisH</name>
    <name evidence="13" type="ordered locus">Hore_02220</name>
</gene>
<dbReference type="OrthoDB" id="9807137at2"/>
<keyword evidence="10" id="KW-0963">Cytoplasm</keyword>
<evidence type="ECO:0000256" key="7">
    <source>
        <dbReference type="ARBA" id="ARBA00023239"/>
    </source>
</evidence>
<dbReference type="GO" id="GO:0005737">
    <property type="term" value="C:cytoplasm"/>
    <property type="evidence" value="ECO:0007669"/>
    <property type="project" value="UniProtKB-SubCell"/>
</dbReference>
<dbReference type="SUPFAM" id="SSF52317">
    <property type="entry name" value="Class I glutamine amidotransferase-like"/>
    <property type="match status" value="1"/>
</dbReference>
<comment type="pathway">
    <text evidence="1 10">Amino-acid biosynthesis; L-histidine biosynthesis; L-histidine from 5-phospho-alpha-D-ribose 1-diphosphate: step 5/9.</text>
</comment>
<dbReference type="Pfam" id="PF00117">
    <property type="entry name" value="GATase"/>
    <property type="match status" value="1"/>
</dbReference>
<keyword evidence="6 10" id="KW-0368">Histidine biosynthesis</keyword>
<protein>
    <recommendedName>
        <fullName evidence="10">Imidazole glycerol phosphate synthase subunit HisH</fullName>
        <ecNumber evidence="10">4.3.2.10</ecNumber>
    </recommendedName>
    <alternativeName>
        <fullName evidence="10">IGP synthase glutaminase subunit</fullName>
        <ecNumber evidence="10">3.5.1.2</ecNumber>
    </alternativeName>
    <alternativeName>
        <fullName evidence="10">IGP synthase subunit HisH</fullName>
    </alternativeName>
    <alternativeName>
        <fullName evidence="10">ImGP synthase subunit HisH</fullName>
        <shortName evidence="10">IGPS subunit HisH</shortName>
    </alternativeName>
</protein>
<dbReference type="PANTHER" id="PTHR42701:SF1">
    <property type="entry name" value="IMIDAZOLE GLYCEROL PHOSPHATE SYNTHASE SUBUNIT HISH"/>
    <property type="match status" value="1"/>
</dbReference>
<evidence type="ECO:0000256" key="8">
    <source>
        <dbReference type="ARBA" id="ARBA00047838"/>
    </source>
</evidence>
<dbReference type="PANTHER" id="PTHR42701">
    <property type="entry name" value="IMIDAZOLE GLYCEROL PHOSPHATE SYNTHASE SUBUNIT HISH"/>
    <property type="match status" value="1"/>
</dbReference>
<dbReference type="GO" id="GO:0000107">
    <property type="term" value="F:imidazoleglycerol-phosphate synthase activity"/>
    <property type="evidence" value="ECO:0007669"/>
    <property type="project" value="UniProtKB-UniRule"/>
</dbReference>
<dbReference type="EMBL" id="CP001098">
    <property type="protein sequence ID" value="ACL68983.1"/>
    <property type="molecule type" value="Genomic_DNA"/>
</dbReference>
<keyword evidence="13" id="KW-0808">Transferase</keyword>
<evidence type="ECO:0000256" key="5">
    <source>
        <dbReference type="ARBA" id="ARBA00022962"/>
    </source>
</evidence>
<dbReference type="EC" id="4.3.2.10" evidence="10"/>
<evidence type="ECO:0000256" key="3">
    <source>
        <dbReference type="ARBA" id="ARBA00022605"/>
    </source>
</evidence>
<comment type="subcellular location">
    <subcellularLocation>
        <location evidence="10">Cytoplasm</location>
    </subcellularLocation>
</comment>
<dbReference type="PIRSF" id="PIRSF000495">
    <property type="entry name" value="Amidotransf_hisH"/>
    <property type="match status" value="1"/>
</dbReference>
<evidence type="ECO:0000256" key="1">
    <source>
        <dbReference type="ARBA" id="ARBA00005091"/>
    </source>
</evidence>
<dbReference type="InterPro" id="IPR029062">
    <property type="entry name" value="Class_I_gatase-like"/>
</dbReference>
<dbReference type="STRING" id="373903.Hore_02220"/>
<dbReference type="InterPro" id="IPR017926">
    <property type="entry name" value="GATASE"/>
</dbReference>
<dbReference type="GO" id="GO:0016829">
    <property type="term" value="F:lyase activity"/>
    <property type="evidence" value="ECO:0007669"/>
    <property type="project" value="UniProtKB-KW"/>
</dbReference>
<keyword evidence="3 10" id="KW-0028">Amino-acid biosynthesis</keyword>